<dbReference type="EMBL" id="MLFT02000002">
    <property type="protein sequence ID" value="PHT55410.1"/>
    <property type="molecule type" value="Genomic_DNA"/>
</dbReference>
<organism evidence="2 3">
    <name type="scientific">Capsicum baccatum</name>
    <name type="common">Peruvian pepper</name>
    <dbReference type="NCBI Taxonomy" id="33114"/>
    <lineage>
        <taxon>Eukaryota</taxon>
        <taxon>Viridiplantae</taxon>
        <taxon>Streptophyta</taxon>
        <taxon>Embryophyta</taxon>
        <taxon>Tracheophyta</taxon>
        <taxon>Spermatophyta</taxon>
        <taxon>Magnoliopsida</taxon>
        <taxon>eudicotyledons</taxon>
        <taxon>Gunneridae</taxon>
        <taxon>Pentapetalae</taxon>
        <taxon>asterids</taxon>
        <taxon>lamiids</taxon>
        <taxon>Solanales</taxon>
        <taxon>Solanaceae</taxon>
        <taxon>Solanoideae</taxon>
        <taxon>Capsiceae</taxon>
        <taxon>Capsicum</taxon>
    </lineage>
</organism>
<reference evidence="3" key="2">
    <citation type="journal article" date="2017" name="J. Anim. Genet.">
        <title>Multiple reference genome sequences of hot pepper reveal the massive evolution of plant disease resistance genes by retroduplication.</title>
        <authorList>
            <person name="Kim S."/>
            <person name="Park J."/>
            <person name="Yeom S.-I."/>
            <person name="Kim Y.-M."/>
            <person name="Seo E."/>
            <person name="Kim K.-T."/>
            <person name="Kim M.-S."/>
            <person name="Lee J.M."/>
            <person name="Cheong K."/>
            <person name="Shin H.-S."/>
            <person name="Kim S.-B."/>
            <person name="Han K."/>
            <person name="Lee J."/>
            <person name="Park M."/>
            <person name="Lee H.-A."/>
            <person name="Lee H.-Y."/>
            <person name="Lee Y."/>
            <person name="Oh S."/>
            <person name="Lee J.H."/>
            <person name="Choi E."/>
            <person name="Choi E."/>
            <person name="Lee S.E."/>
            <person name="Jeon J."/>
            <person name="Kim H."/>
            <person name="Choi G."/>
            <person name="Song H."/>
            <person name="Lee J."/>
            <person name="Lee S.-C."/>
            <person name="Kwon J.-K."/>
            <person name="Lee H.-Y."/>
            <person name="Koo N."/>
            <person name="Hong Y."/>
            <person name="Kim R.W."/>
            <person name="Kang W.-H."/>
            <person name="Huh J.H."/>
            <person name="Kang B.-C."/>
            <person name="Yang T.-J."/>
            <person name="Lee Y.-H."/>
            <person name="Bennetzen J.L."/>
            <person name="Choi D."/>
        </authorList>
    </citation>
    <scope>NUCLEOTIDE SEQUENCE [LARGE SCALE GENOMIC DNA]</scope>
    <source>
        <strain evidence="3">cv. PBC81</strain>
    </source>
</reference>
<dbReference type="OrthoDB" id="1326236at2759"/>
<feature type="transmembrane region" description="Helical" evidence="1">
    <location>
        <begin position="295"/>
        <end position="315"/>
    </location>
</feature>
<sequence>MERKSGAVLSLSSRIGEYYCIDLDCLPKRVSSIIQFTTEIFPGWTAADTCIYCIGGFKENSVVGRTLHMYKYSNTTESTPTWTAMEPEKNLPLLHPFVFAFGRKIYVISGHEPVIYINREDNTDLTYPGEYYHLESKTWNYIPKLKEMYGVCNDYTIIVAHVMDDKTRILFYDGITFLFYNLVEDAWKDGDRLQFLREEGLEEDHKLWDLVHFIKPVVCDSTLYWFHIDMCLYGFDYSRKRWFQSNSLQQKLRKPVPSRDCLYILPCLLYVNNQTDASSEEKDVEKKGQWRLPTYFTATGVIGAVAFVAVAYGFYKKAH</sequence>
<keyword evidence="1" id="KW-0812">Transmembrane</keyword>
<keyword evidence="1" id="KW-0472">Membrane</keyword>
<keyword evidence="3" id="KW-1185">Reference proteome</keyword>
<reference evidence="2 3" key="1">
    <citation type="journal article" date="2017" name="Genome Biol.">
        <title>New reference genome sequences of hot pepper reveal the massive evolution of plant disease-resistance genes by retroduplication.</title>
        <authorList>
            <person name="Kim S."/>
            <person name="Park J."/>
            <person name="Yeom S.I."/>
            <person name="Kim Y.M."/>
            <person name="Seo E."/>
            <person name="Kim K.T."/>
            <person name="Kim M.S."/>
            <person name="Lee J.M."/>
            <person name="Cheong K."/>
            <person name="Shin H.S."/>
            <person name="Kim S.B."/>
            <person name="Han K."/>
            <person name="Lee J."/>
            <person name="Park M."/>
            <person name="Lee H.A."/>
            <person name="Lee H.Y."/>
            <person name="Lee Y."/>
            <person name="Oh S."/>
            <person name="Lee J.H."/>
            <person name="Choi E."/>
            <person name="Choi E."/>
            <person name="Lee S.E."/>
            <person name="Jeon J."/>
            <person name="Kim H."/>
            <person name="Choi G."/>
            <person name="Song H."/>
            <person name="Lee J."/>
            <person name="Lee S.C."/>
            <person name="Kwon J.K."/>
            <person name="Lee H.Y."/>
            <person name="Koo N."/>
            <person name="Hong Y."/>
            <person name="Kim R.W."/>
            <person name="Kang W.H."/>
            <person name="Huh J.H."/>
            <person name="Kang B.C."/>
            <person name="Yang T.J."/>
            <person name="Lee Y.H."/>
            <person name="Bennetzen J.L."/>
            <person name="Choi D."/>
        </authorList>
    </citation>
    <scope>NUCLEOTIDE SEQUENCE [LARGE SCALE GENOMIC DNA]</scope>
    <source>
        <strain evidence="3">cv. PBC81</strain>
    </source>
</reference>
<evidence type="ECO:0000313" key="3">
    <source>
        <dbReference type="Proteomes" id="UP000224567"/>
    </source>
</evidence>
<accession>A0A2G2XD58</accession>
<dbReference type="InterPro" id="IPR015915">
    <property type="entry name" value="Kelch-typ_b-propeller"/>
</dbReference>
<dbReference type="AlphaFoldDB" id="A0A2G2XD58"/>
<evidence type="ECO:0008006" key="4">
    <source>
        <dbReference type="Google" id="ProtNLM"/>
    </source>
</evidence>
<dbReference type="Gene3D" id="2.120.10.80">
    <property type="entry name" value="Kelch-type beta propeller"/>
    <property type="match status" value="1"/>
</dbReference>
<gene>
    <name evidence="2" type="ORF">CQW23_03896</name>
</gene>
<keyword evidence="1" id="KW-1133">Transmembrane helix</keyword>
<evidence type="ECO:0000256" key="1">
    <source>
        <dbReference type="SAM" id="Phobius"/>
    </source>
</evidence>
<comment type="caution">
    <text evidence="2">The sequence shown here is derived from an EMBL/GenBank/DDBJ whole genome shotgun (WGS) entry which is preliminary data.</text>
</comment>
<dbReference type="Proteomes" id="UP000224567">
    <property type="component" value="Unassembled WGS sequence"/>
</dbReference>
<proteinExistence type="predicted"/>
<protein>
    <recommendedName>
        <fullName evidence="4">F-box/kelch-repeat protein</fullName>
    </recommendedName>
</protein>
<evidence type="ECO:0000313" key="2">
    <source>
        <dbReference type="EMBL" id="PHT55410.1"/>
    </source>
</evidence>
<name>A0A2G2XD58_CAPBA</name>
<dbReference type="SUPFAM" id="SSF117281">
    <property type="entry name" value="Kelch motif"/>
    <property type="match status" value="1"/>
</dbReference>